<feature type="domain" description="Flavin reductase like" evidence="5">
    <location>
        <begin position="25"/>
        <end position="165"/>
    </location>
</feature>
<dbReference type="Gene3D" id="2.30.110.10">
    <property type="entry name" value="Electron Transport, Fmn-binding Protein, Chain A"/>
    <property type="match status" value="1"/>
</dbReference>
<evidence type="ECO:0000256" key="3">
    <source>
        <dbReference type="ARBA" id="ARBA00022643"/>
    </source>
</evidence>
<dbReference type="OrthoDB" id="5293996at2"/>
<comment type="similarity">
    <text evidence="4">Belongs to the flavoredoxin family.</text>
</comment>
<dbReference type="Pfam" id="PF01613">
    <property type="entry name" value="Flavin_Reduct"/>
    <property type="match status" value="1"/>
</dbReference>
<evidence type="ECO:0000313" key="7">
    <source>
        <dbReference type="Proteomes" id="UP000239872"/>
    </source>
</evidence>
<dbReference type="GO" id="GO:0010181">
    <property type="term" value="F:FMN binding"/>
    <property type="evidence" value="ECO:0007669"/>
    <property type="project" value="InterPro"/>
</dbReference>
<dbReference type="EMBL" id="PPSL01000004">
    <property type="protein sequence ID" value="PQJ10206.1"/>
    <property type="molecule type" value="Genomic_DNA"/>
</dbReference>
<gene>
    <name evidence="6" type="ORF">CJD36_016060</name>
</gene>
<dbReference type="PANTHER" id="PTHR33798:SF5">
    <property type="entry name" value="FLAVIN REDUCTASE LIKE DOMAIN-CONTAINING PROTEIN"/>
    <property type="match status" value="1"/>
</dbReference>
<reference evidence="6 7" key="1">
    <citation type="submission" date="2018-01" db="EMBL/GenBank/DDBJ databases">
        <title>A novel member of the phylum Bacteroidetes isolated from glacier ice.</title>
        <authorList>
            <person name="Liu Q."/>
            <person name="Xin Y.-H."/>
        </authorList>
    </citation>
    <scope>NUCLEOTIDE SEQUENCE [LARGE SCALE GENOMIC DNA]</scope>
    <source>
        <strain evidence="6 7">RB1R16</strain>
    </source>
</reference>
<protein>
    <submittedName>
        <fullName evidence="6">Flavin oxidoreductase</fullName>
    </submittedName>
</protein>
<evidence type="ECO:0000313" key="6">
    <source>
        <dbReference type="EMBL" id="PQJ10206.1"/>
    </source>
</evidence>
<keyword evidence="3" id="KW-0288">FMN</keyword>
<evidence type="ECO:0000256" key="2">
    <source>
        <dbReference type="ARBA" id="ARBA00022630"/>
    </source>
</evidence>
<evidence type="ECO:0000256" key="1">
    <source>
        <dbReference type="ARBA" id="ARBA00001917"/>
    </source>
</evidence>
<sequence length="211" mass="23140">MGQFNTTDILAMEQRYRAAFINSLGGFKSGVLVGTVSKEGNTNLAIFNSLFHLGANPALCGLIIRPDSVARHTYENILETGSYTINHINEGIYKQAHQTSARYDREVSEFDATGLTLQYEQGVMAPFVKKSHVQFALEFAEKHELQINGTILVIGKIVKVILPDECIGADGFIDIERAGTITVSGLDSYHTTQRLSRLSYAKPGIAITEVS</sequence>
<evidence type="ECO:0000259" key="5">
    <source>
        <dbReference type="Pfam" id="PF01613"/>
    </source>
</evidence>
<organism evidence="6 7">
    <name type="scientific">Flavipsychrobacter stenotrophus</name>
    <dbReference type="NCBI Taxonomy" id="2077091"/>
    <lineage>
        <taxon>Bacteria</taxon>
        <taxon>Pseudomonadati</taxon>
        <taxon>Bacteroidota</taxon>
        <taxon>Chitinophagia</taxon>
        <taxon>Chitinophagales</taxon>
        <taxon>Chitinophagaceae</taxon>
        <taxon>Flavipsychrobacter</taxon>
    </lineage>
</organism>
<proteinExistence type="inferred from homology"/>
<keyword evidence="7" id="KW-1185">Reference proteome</keyword>
<name>A0A2S7SUJ5_9BACT</name>
<dbReference type="RefSeq" id="WP_105040215.1">
    <property type="nucleotide sequence ID" value="NZ_PPSL01000004.1"/>
</dbReference>
<dbReference type="AlphaFoldDB" id="A0A2S7SUJ5"/>
<comment type="cofactor">
    <cofactor evidence="1">
        <name>FMN</name>
        <dbReference type="ChEBI" id="CHEBI:58210"/>
    </cofactor>
</comment>
<accession>A0A2S7SUJ5</accession>
<dbReference type="Proteomes" id="UP000239872">
    <property type="component" value="Unassembled WGS sequence"/>
</dbReference>
<dbReference type="InterPro" id="IPR012349">
    <property type="entry name" value="Split_barrel_FMN-bd"/>
</dbReference>
<dbReference type="PANTHER" id="PTHR33798">
    <property type="entry name" value="FLAVOPROTEIN OXYGENASE"/>
    <property type="match status" value="1"/>
</dbReference>
<keyword evidence="2" id="KW-0285">Flavoprotein</keyword>
<dbReference type="InterPro" id="IPR002563">
    <property type="entry name" value="Flavin_Rdtase-like_dom"/>
</dbReference>
<dbReference type="GO" id="GO:0016646">
    <property type="term" value="F:oxidoreductase activity, acting on the CH-NH group of donors, NAD or NADP as acceptor"/>
    <property type="evidence" value="ECO:0007669"/>
    <property type="project" value="UniProtKB-ARBA"/>
</dbReference>
<evidence type="ECO:0000256" key="4">
    <source>
        <dbReference type="ARBA" id="ARBA00038054"/>
    </source>
</evidence>
<comment type="caution">
    <text evidence="6">The sequence shown here is derived from an EMBL/GenBank/DDBJ whole genome shotgun (WGS) entry which is preliminary data.</text>
</comment>
<dbReference type="SUPFAM" id="SSF50475">
    <property type="entry name" value="FMN-binding split barrel"/>
    <property type="match status" value="1"/>
</dbReference>